<dbReference type="Proteomes" id="UP000885931">
    <property type="component" value="Unassembled WGS sequence"/>
</dbReference>
<protein>
    <submittedName>
        <fullName evidence="2">TrmB family transcriptional regulator</fullName>
    </submittedName>
</protein>
<gene>
    <name evidence="2" type="ORF">ENG67_01620</name>
</gene>
<feature type="domain" description="Transcription regulator TrmB N-terminal" evidence="1">
    <location>
        <begin position="12"/>
        <end position="78"/>
    </location>
</feature>
<organism evidence="2">
    <name type="scientific">candidate division WOR-3 bacterium</name>
    <dbReference type="NCBI Taxonomy" id="2052148"/>
    <lineage>
        <taxon>Bacteria</taxon>
        <taxon>Bacteria division WOR-3</taxon>
    </lineage>
</organism>
<dbReference type="SUPFAM" id="SSF46785">
    <property type="entry name" value="Winged helix' DNA-binding domain"/>
    <property type="match status" value="1"/>
</dbReference>
<evidence type="ECO:0000313" key="2">
    <source>
        <dbReference type="EMBL" id="HDM89886.1"/>
    </source>
</evidence>
<dbReference type="InterPro" id="IPR002831">
    <property type="entry name" value="Tscrpt_reg_TrmB_N"/>
</dbReference>
<dbReference type="PANTHER" id="PTHR34293">
    <property type="entry name" value="HTH-TYPE TRANSCRIPTIONAL REGULATOR TRMBL2"/>
    <property type="match status" value="1"/>
</dbReference>
<dbReference type="EMBL" id="DRBW01000058">
    <property type="protein sequence ID" value="HDM89886.1"/>
    <property type="molecule type" value="Genomic_DNA"/>
</dbReference>
<proteinExistence type="predicted"/>
<dbReference type="InterPro" id="IPR036390">
    <property type="entry name" value="WH_DNA-bd_sf"/>
</dbReference>
<dbReference type="Pfam" id="PF01978">
    <property type="entry name" value="TrmB"/>
    <property type="match status" value="1"/>
</dbReference>
<dbReference type="PANTHER" id="PTHR34293:SF1">
    <property type="entry name" value="HTH-TYPE TRANSCRIPTIONAL REGULATOR TRMBL2"/>
    <property type="match status" value="1"/>
</dbReference>
<dbReference type="Gene3D" id="1.10.10.10">
    <property type="entry name" value="Winged helix-like DNA-binding domain superfamily/Winged helix DNA-binding domain"/>
    <property type="match status" value="1"/>
</dbReference>
<sequence length="287" mass="33284">MNDRSYLEQMVKLGISETEAKIYLALLAKRELSAREIHELTNVPRTKVYEITQKMILKGMCIAKKMGRRMKFQAVEPKRAFSKLVLEYQNELENRKKLASKLGELLLPLYDQGMKNIDVSEYIEVITDLPSIHERYVSLLKNTKFELLGFAKPPYAFGGKKSKLEEQENAEFEILTKGAEVKVLYEYGSVQDLDSLLEHIKKCVLRGEKARIIEKLPLKMYVFDRKYVLMALENKKTENSSLTMIVVEHPGLGKATSILFDHLWSKAKDYRELEVLTGKSREYMDYL</sequence>
<reference evidence="2" key="1">
    <citation type="journal article" date="2020" name="mSystems">
        <title>Genome- and Community-Level Interaction Insights into Carbon Utilization and Element Cycling Functions of Hydrothermarchaeota in Hydrothermal Sediment.</title>
        <authorList>
            <person name="Zhou Z."/>
            <person name="Liu Y."/>
            <person name="Xu W."/>
            <person name="Pan J."/>
            <person name="Luo Z.H."/>
            <person name="Li M."/>
        </authorList>
    </citation>
    <scope>NUCLEOTIDE SEQUENCE [LARGE SCALE GENOMIC DNA]</scope>
    <source>
        <strain evidence="2">HyVt-237</strain>
    </source>
</reference>
<evidence type="ECO:0000259" key="1">
    <source>
        <dbReference type="Pfam" id="PF01978"/>
    </source>
</evidence>
<dbReference type="InterPro" id="IPR036388">
    <property type="entry name" value="WH-like_DNA-bd_sf"/>
</dbReference>
<dbReference type="InterPro" id="IPR051797">
    <property type="entry name" value="TrmB-like"/>
</dbReference>
<comment type="caution">
    <text evidence="2">The sequence shown here is derived from an EMBL/GenBank/DDBJ whole genome shotgun (WGS) entry which is preliminary data.</text>
</comment>
<dbReference type="AlphaFoldDB" id="A0A7C0X876"/>
<name>A0A7C0X876_UNCW3</name>
<accession>A0A7C0X876</accession>